<dbReference type="InterPro" id="IPR000462">
    <property type="entry name" value="CDP-OH_P_trans"/>
</dbReference>
<reference evidence="2" key="1">
    <citation type="journal article" date="2016" name="ISME J.">
        <title>Chasing the elusive Euryarchaeota class WSA2: genomes reveal a uniquely fastidious methyl-reducing methanogen.</title>
        <authorList>
            <person name="Nobu M.K."/>
            <person name="Narihiro T."/>
            <person name="Kuroda K."/>
            <person name="Mei R."/>
            <person name="Liu W.T."/>
        </authorList>
    </citation>
    <scope>NUCLEOTIDE SEQUENCE [LARGE SCALE GENOMIC DNA]</scope>
    <source>
        <strain evidence="2">ADurb1213_Bin02801</strain>
    </source>
</reference>
<evidence type="ECO:0000256" key="1">
    <source>
        <dbReference type="RuleBase" id="RU003750"/>
    </source>
</evidence>
<comment type="similarity">
    <text evidence="1">Belongs to the CDP-alcohol phosphatidyltransferase class-I family.</text>
</comment>
<dbReference type="Gene3D" id="1.20.120.1760">
    <property type="match status" value="1"/>
</dbReference>
<dbReference type="GO" id="GO:0043761">
    <property type="term" value="F:archaetidylserine synthase activity"/>
    <property type="evidence" value="ECO:0007669"/>
    <property type="project" value="UniProtKB-EC"/>
</dbReference>
<protein>
    <submittedName>
        <fullName evidence="2">Archaetidylserine synthase</fullName>
        <ecNumber evidence="2">2.7.8.38</ecNumber>
    </submittedName>
</protein>
<sequence>MNKRSILSCVSLPDIFTSVNGILGFIAIYAVMIGYPILAARFVFICIFFDSFDGFLARRNNNCANFGKSFDSLADIISFGIVPSIIFIGYSKNTILALILGTIYVVSGLLRLSRFNTTDSEDYYGLPITLGAIFIILLFLGDIPFYLYSALIVLTSFLFISNFKMKRPSNNAKLFVAFSSVFVLISLVHYPQIVVLSRILLIILPLILFIYLLKFNQS</sequence>
<proteinExistence type="inferred from homology"/>
<gene>
    <name evidence="2" type="ORF">APG09_01413</name>
</gene>
<organism evidence="2">
    <name type="scientific">Candidatus Methanofastidiosum methylothiophilum</name>
    <dbReference type="NCBI Taxonomy" id="1705564"/>
    <lineage>
        <taxon>Archaea</taxon>
        <taxon>Methanobacteriati</taxon>
        <taxon>Methanobacteriota</taxon>
        <taxon>Stenosarchaea group</taxon>
        <taxon>Candidatus Methanofastidiosia</taxon>
        <taxon>Candidatus Methanofastidiosales</taxon>
        <taxon>Candidatus Methanofastidiosaceae</taxon>
        <taxon>Candidatus Methanofastidiosum</taxon>
    </lineage>
</organism>
<comment type="caution">
    <text evidence="2">The sequence shown here is derived from an EMBL/GenBank/DDBJ whole genome shotgun (WGS) entry which is preliminary data.</text>
</comment>
<accession>A0A150JF57</accession>
<keyword evidence="1 2" id="KW-0808">Transferase</keyword>
<dbReference type="EMBL" id="LNJE01000021">
    <property type="protein sequence ID" value="KYC56326.1"/>
    <property type="molecule type" value="Genomic_DNA"/>
</dbReference>
<dbReference type="PATRIC" id="fig|1706435.3.peg.1420"/>
<dbReference type="InterPro" id="IPR048254">
    <property type="entry name" value="CDP_ALCOHOL_P_TRANSF_CS"/>
</dbReference>
<accession>A0A150JGJ7</accession>
<dbReference type="InterPro" id="IPR043130">
    <property type="entry name" value="CDP-OH_PTrfase_TM_dom"/>
</dbReference>
<evidence type="ECO:0000313" key="2">
    <source>
        <dbReference type="EMBL" id="KYC56326.1"/>
    </source>
</evidence>
<dbReference type="Pfam" id="PF01066">
    <property type="entry name" value="CDP-OH_P_transf"/>
    <property type="match status" value="1"/>
</dbReference>
<dbReference type="AlphaFoldDB" id="A0A150JF57"/>
<dbReference type="EC" id="2.7.8.38" evidence="2"/>
<dbReference type="GO" id="GO:0016020">
    <property type="term" value="C:membrane"/>
    <property type="evidence" value="ECO:0007669"/>
    <property type="project" value="InterPro"/>
</dbReference>
<name>A0A150JF57_9EURY</name>
<dbReference type="GO" id="GO:0008654">
    <property type="term" value="P:phospholipid biosynthetic process"/>
    <property type="evidence" value="ECO:0007669"/>
    <property type="project" value="InterPro"/>
</dbReference>
<dbReference type="PROSITE" id="PS00379">
    <property type="entry name" value="CDP_ALCOHOL_P_TRANSF"/>
    <property type="match status" value="1"/>
</dbReference>